<dbReference type="InterPro" id="IPR001849">
    <property type="entry name" value="PH_domain"/>
</dbReference>
<dbReference type="SUPFAM" id="SSF50729">
    <property type="entry name" value="PH domain-like"/>
    <property type="match status" value="1"/>
</dbReference>
<feature type="compositionally biased region" description="Basic and acidic residues" evidence="2">
    <location>
        <begin position="497"/>
        <end position="506"/>
    </location>
</feature>
<feature type="compositionally biased region" description="Polar residues" evidence="2">
    <location>
        <begin position="280"/>
        <end position="289"/>
    </location>
</feature>
<feature type="compositionally biased region" description="Basic and acidic residues" evidence="2">
    <location>
        <begin position="346"/>
        <end position="357"/>
    </location>
</feature>
<feature type="compositionally biased region" description="Polar residues" evidence="2">
    <location>
        <begin position="33"/>
        <end position="43"/>
    </location>
</feature>
<dbReference type="PANTHER" id="PTHR21538:SF23">
    <property type="entry name" value="ANILLIN"/>
    <property type="match status" value="1"/>
</dbReference>
<evidence type="ECO:0000259" key="3">
    <source>
        <dbReference type="PROSITE" id="PS50003"/>
    </source>
</evidence>
<dbReference type="EMBL" id="UFQT01000052">
    <property type="protein sequence ID" value="SSX19037.1"/>
    <property type="molecule type" value="Genomic_DNA"/>
</dbReference>
<proteinExistence type="predicted"/>
<feature type="region of interest" description="Disordered" evidence="2">
    <location>
        <begin position="192"/>
        <end position="289"/>
    </location>
</feature>
<dbReference type="GO" id="GO:0005826">
    <property type="term" value="C:actomyosin contractile ring"/>
    <property type="evidence" value="ECO:0007669"/>
    <property type="project" value="TreeGrafter"/>
</dbReference>
<feature type="compositionally biased region" description="Polar residues" evidence="2">
    <location>
        <begin position="690"/>
        <end position="704"/>
    </location>
</feature>
<keyword evidence="1" id="KW-0175">Coiled coil</keyword>
<dbReference type="SMART" id="SM00233">
    <property type="entry name" value="PH"/>
    <property type="match status" value="1"/>
</dbReference>
<evidence type="ECO:0000313" key="4">
    <source>
        <dbReference type="EMBL" id="SSW98651.1"/>
    </source>
</evidence>
<dbReference type="GO" id="GO:0000281">
    <property type="term" value="P:mitotic cytokinesis"/>
    <property type="evidence" value="ECO:0007669"/>
    <property type="project" value="TreeGrafter"/>
</dbReference>
<evidence type="ECO:0000256" key="1">
    <source>
        <dbReference type="ARBA" id="ARBA00023054"/>
    </source>
</evidence>
<dbReference type="Pfam" id="PF08174">
    <property type="entry name" value="Anillin"/>
    <property type="match status" value="1"/>
</dbReference>
<feature type="region of interest" description="Disordered" evidence="2">
    <location>
        <begin position="13"/>
        <end position="87"/>
    </location>
</feature>
<dbReference type="VEuPathDB" id="VectorBase:CSON011822"/>
<dbReference type="InterPro" id="IPR012966">
    <property type="entry name" value="AHD"/>
</dbReference>
<organism evidence="4">
    <name type="scientific">Culicoides sonorensis</name>
    <name type="common">Biting midge</name>
    <dbReference type="NCBI Taxonomy" id="179676"/>
    <lineage>
        <taxon>Eukaryota</taxon>
        <taxon>Metazoa</taxon>
        <taxon>Ecdysozoa</taxon>
        <taxon>Arthropoda</taxon>
        <taxon>Hexapoda</taxon>
        <taxon>Insecta</taxon>
        <taxon>Pterygota</taxon>
        <taxon>Neoptera</taxon>
        <taxon>Endopterygota</taxon>
        <taxon>Diptera</taxon>
        <taxon>Nematocera</taxon>
        <taxon>Chironomoidea</taxon>
        <taxon>Ceratopogonidae</taxon>
        <taxon>Ceratopogoninae</taxon>
        <taxon>Culicoides</taxon>
        <taxon>Monoculicoides</taxon>
    </lineage>
</organism>
<dbReference type="Gene3D" id="2.30.29.30">
    <property type="entry name" value="Pleckstrin-homology domain (PH domain)/Phosphotyrosine-binding domain (PTB)"/>
    <property type="match status" value="1"/>
</dbReference>
<dbReference type="GO" id="GO:0031106">
    <property type="term" value="P:septin ring organization"/>
    <property type="evidence" value="ECO:0007669"/>
    <property type="project" value="TreeGrafter"/>
</dbReference>
<dbReference type="InterPro" id="IPR051364">
    <property type="entry name" value="Cytokinesis/Rho-signaling"/>
</dbReference>
<feature type="compositionally biased region" description="Low complexity" evidence="2">
    <location>
        <begin position="236"/>
        <end position="252"/>
    </location>
</feature>
<dbReference type="PROSITE" id="PS50003">
    <property type="entry name" value="PH_DOMAIN"/>
    <property type="match status" value="1"/>
</dbReference>
<feature type="compositionally biased region" description="Polar residues" evidence="2">
    <location>
        <begin position="56"/>
        <end position="80"/>
    </location>
</feature>
<dbReference type="AlphaFoldDB" id="A0A336K2E0"/>
<feature type="compositionally biased region" description="Acidic residues" evidence="2">
    <location>
        <begin position="648"/>
        <end position="665"/>
    </location>
</feature>
<feature type="compositionally biased region" description="Basic and acidic residues" evidence="2">
    <location>
        <begin position="637"/>
        <end position="647"/>
    </location>
</feature>
<dbReference type="GO" id="GO:0000915">
    <property type="term" value="P:actomyosin contractile ring assembly"/>
    <property type="evidence" value="ECO:0007669"/>
    <property type="project" value="TreeGrafter"/>
</dbReference>
<dbReference type="EMBL" id="UFQS01000052">
    <property type="protein sequence ID" value="SSW98651.1"/>
    <property type="molecule type" value="Genomic_DNA"/>
</dbReference>
<feature type="compositionally biased region" description="Polar residues" evidence="2">
    <location>
        <begin position="121"/>
        <end position="131"/>
    </location>
</feature>
<feature type="region of interest" description="Disordered" evidence="2">
    <location>
        <begin position="720"/>
        <end position="792"/>
    </location>
</feature>
<evidence type="ECO:0000256" key="2">
    <source>
        <dbReference type="SAM" id="MobiDB-lite"/>
    </source>
</evidence>
<dbReference type="FunFam" id="2.30.29.30:FF:000111">
    <property type="entry name" value="anillin isoform X1"/>
    <property type="match status" value="1"/>
</dbReference>
<dbReference type="InterPro" id="IPR011993">
    <property type="entry name" value="PH-like_dom_sf"/>
</dbReference>
<feature type="compositionally biased region" description="Basic and acidic residues" evidence="2">
    <location>
        <begin position="313"/>
        <end position="332"/>
    </location>
</feature>
<reference evidence="4" key="1">
    <citation type="submission" date="2018-04" db="EMBL/GenBank/DDBJ databases">
        <authorList>
            <person name="Go L.Y."/>
            <person name="Mitchell J.A."/>
        </authorList>
    </citation>
    <scope>NUCLEOTIDE SEQUENCE</scope>
    <source>
        <tissue evidence="4">Whole organism</tissue>
    </source>
</reference>
<dbReference type="CDD" id="cd01263">
    <property type="entry name" value="PH_anillin"/>
    <property type="match status" value="1"/>
</dbReference>
<dbReference type="PANTHER" id="PTHR21538">
    <property type="entry name" value="ANILLIN/RHOTEKIN RTKN"/>
    <property type="match status" value="1"/>
</dbReference>
<dbReference type="OMA" id="TMSIPPK"/>
<feature type="compositionally biased region" description="Basic and acidic residues" evidence="2">
    <location>
        <begin position="517"/>
        <end position="527"/>
    </location>
</feature>
<feature type="compositionally biased region" description="Polar residues" evidence="2">
    <location>
        <begin position="777"/>
        <end position="792"/>
    </location>
</feature>
<evidence type="ECO:0000313" key="5">
    <source>
        <dbReference type="EMBL" id="SSX19037.1"/>
    </source>
</evidence>
<accession>A0A336K2E0</accession>
<name>A0A336K2E0_CULSO</name>
<feature type="domain" description="PH" evidence="3">
    <location>
        <begin position="1113"/>
        <end position="1242"/>
    </location>
</feature>
<dbReference type="InterPro" id="IPR037840">
    <property type="entry name" value="PH_Anillin"/>
</dbReference>
<dbReference type="Pfam" id="PF00169">
    <property type="entry name" value="PH"/>
    <property type="match status" value="1"/>
</dbReference>
<feature type="region of interest" description="Disordered" evidence="2">
    <location>
        <begin position="313"/>
        <end position="390"/>
    </location>
</feature>
<feature type="compositionally biased region" description="Acidic residues" evidence="2">
    <location>
        <begin position="720"/>
        <end position="732"/>
    </location>
</feature>
<feature type="region of interest" description="Disordered" evidence="2">
    <location>
        <begin position="493"/>
        <end position="704"/>
    </location>
</feature>
<gene>
    <name evidence="4" type="primary">CSON011822</name>
</gene>
<feature type="region of interest" description="Disordered" evidence="2">
    <location>
        <begin position="109"/>
        <end position="143"/>
    </location>
</feature>
<feature type="compositionally biased region" description="Basic and acidic residues" evidence="2">
    <location>
        <begin position="567"/>
        <end position="584"/>
    </location>
</feature>
<reference evidence="5" key="2">
    <citation type="submission" date="2018-07" db="EMBL/GenBank/DDBJ databases">
        <authorList>
            <person name="Quirk P.G."/>
            <person name="Krulwich T.A."/>
        </authorList>
    </citation>
    <scope>NUCLEOTIDE SEQUENCE</scope>
</reference>
<protein>
    <submittedName>
        <fullName evidence="4">CSON011822 protein</fullName>
    </submittedName>
</protein>
<feature type="compositionally biased region" description="Low complexity" evidence="2">
    <location>
        <begin position="627"/>
        <end position="636"/>
    </location>
</feature>
<sequence length="1257" mass="140918">MDDFALRMLEKAEKRSKELGLSAPSPRLPLSEARTNSENGNESNGDKVVSLKKANTDTYLHNSPRSTTKVTRQYSATENGGSKENDVEINITAPSNVQVEVEVSECDIDEHGNEIPGKMLTETSSETSSDVKITAPRDTPRGHLQRLGALYADKDISSPIHRNEDRFHEGFSETSKPKTKFTRLAALASEINSWEDDPSHPDYKHHRKTIYSNGNEASPRKDNGAVKKGPAPLPPTAATASPKKPLISPKKPMVSPRRVITDLSSQNEKQQKENEATRAGPSTKNLQWDSKVMSQLESQGFKRRDTTHQRLEFNFKDYKGNRKNQEEVKKAQAPDVPDTKVSTSHIEGRDMPKERPKTVSVPSSSKGIVQGRTAMFDKPKRKSFMGKDPTELSLKERMAIFEKNKGSAPIPKAPITLAAPLKSTKSAPIKSVQTRVEINRTNKINEEEDENEAPKPAALQQCNSSIEPREMKGLGLGVLSTVANLMSKGPTISESKIANETRKQREEEMDLLMNRYKYKESSSERKNSVPKAPPLPPAGYLSSPGSSLHKRRSSGDAIDQISPEVKSTLDDVKRIRVAPPKEGRLYPALSDIESANTESDLEQYATASVSASDEGEHLFQPASDNYQRLSQQQLQRQQEKEKRKSEMYDEDDDSYMDSTDADDENICNSSLGREVMQQVTSRRSHRRSSQAQKANQSLQSSTSEISDVLGDMDQYLEEALDDTDDDDDESEDTATTPKKGSISSNSFCYDKNPRKHVRYQTIDEESDSSDAKPVKTNPETYKSPVKSQLTVNPSEDDNMVTLVHTVSFYRKQQKQEATPVRKITKPISAMDAAKKMDFDDSDSDENEYNHSNDNQVQEKIKKLLDEVCKQQTIISQTSQALNLCAATIEFSGSTESVEGERHLLVATHRRQACLDEVQRLRVEGCIRPENAPTEKGRLTIRDITVPLKQDYIRKLATDAISGHHLVCLLKYNETVLATKTVPTLPGLLAVKFPDVLLLNNVYADFKITMEIYGMTAQREVLPHEVKYHIAVGKKGSSKMLTPKGKKDNRLVMPPVQSPAGPNAVRTPALIQYGFIIFSLKEIQRTTWSLNSVGGVSPLEGSVHMRVNCELSVNIDYRGFLTMYEDVSGFGAWHRRWCRLKGHVINYWLYPDDEKKKAPMGTIDLQTCSTQKVATAPRDLCARLNTLLLEFKRPTQETDYESLTMTLMKDSRGNRITVTRRFLSADTKEERDEWCNHLNKTMTLLRAWGSKNQQSISV</sequence>